<dbReference type="RefSeq" id="WP_098278890.1">
    <property type="nucleotide sequence ID" value="NZ_CP058269.1"/>
</dbReference>
<name>A0AAE5P244_PRIMG</name>
<accession>A0AAE5P244</accession>
<feature type="domain" description="MEDS" evidence="1">
    <location>
        <begin position="17"/>
        <end position="170"/>
    </location>
</feature>
<evidence type="ECO:0000259" key="1">
    <source>
        <dbReference type="Pfam" id="PF14417"/>
    </source>
</evidence>
<protein>
    <recommendedName>
        <fullName evidence="1">MEDS domain-containing protein</fullName>
    </recommendedName>
</protein>
<evidence type="ECO:0000313" key="3">
    <source>
        <dbReference type="Proteomes" id="UP000220341"/>
    </source>
</evidence>
<dbReference type="Pfam" id="PF14417">
    <property type="entry name" value="MEDS"/>
    <property type="match status" value="1"/>
</dbReference>
<dbReference type="AlphaFoldDB" id="A0AAE5P244"/>
<dbReference type="InterPro" id="IPR025847">
    <property type="entry name" value="MEDS_domain"/>
</dbReference>
<reference evidence="2 3" key="1">
    <citation type="submission" date="2017-09" db="EMBL/GenBank/DDBJ databases">
        <title>Large-scale bioinformatics analysis of Bacillus genomes uncovers conserved roles of natural products in bacterial physiology.</title>
        <authorList>
            <consortium name="Agbiome Team Llc"/>
            <person name="Bleich R.M."/>
            <person name="Kirk G.J."/>
            <person name="Santa Maria K.C."/>
            <person name="Allen S.E."/>
            <person name="Farag S."/>
            <person name="Shank E.A."/>
            <person name="Bowers A."/>
        </authorList>
    </citation>
    <scope>NUCLEOTIDE SEQUENCE [LARGE SCALE GENOMIC DNA]</scope>
    <source>
        <strain evidence="2 3">AFS003013</strain>
    </source>
</reference>
<dbReference type="EMBL" id="NTYW01000061">
    <property type="protein sequence ID" value="PES30794.1"/>
    <property type="molecule type" value="Genomic_DNA"/>
</dbReference>
<dbReference type="Proteomes" id="UP000220341">
    <property type="component" value="Unassembled WGS sequence"/>
</dbReference>
<comment type="caution">
    <text evidence="2">The sequence shown here is derived from an EMBL/GenBank/DDBJ whole genome shotgun (WGS) entry which is preliminary data.</text>
</comment>
<proteinExistence type="predicted"/>
<sequence>MLKSKMNQLFAEQKSVHILYSYDQQEKYIQQVVSYIQEGILTGDRILLIENDRFYPFIHNHLKALLTTDQMRMIHRINNFDFYYSSGSYHPPAILAYFNKSVQPYLENKLSFRSWAHVEWSTMEDPLHLIEDFERIVDHAVNKLSFPLICAYKGERMPEYLQTILMETHPYVLMEGDLITSEQYRPLPDIE</sequence>
<gene>
    <name evidence="2" type="ORF">CN497_23765</name>
</gene>
<organism evidence="2 3">
    <name type="scientific">Priestia megaterium</name>
    <name type="common">Bacillus megaterium</name>
    <dbReference type="NCBI Taxonomy" id="1404"/>
    <lineage>
        <taxon>Bacteria</taxon>
        <taxon>Bacillati</taxon>
        <taxon>Bacillota</taxon>
        <taxon>Bacilli</taxon>
        <taxon>Bacillales</taxon>
        <taxon>Bacillaceae</taxon>
        <taxon>Priestia</taxon>
    </lineage>
</organism>
<evidence type="ECO:0000313" key="2">
    <source>
        <dbReference type="EMBL" id="PES30794.1"/>
    </source>
</evidence>